<proteinExistence type="predicted"/>
<feature type="domain" description="C2H2-type" evidence="3">
    <location>
        <begin position="114"/>
        <end position="141"/>
    </location>
</feature>
<dbReference type="PANTHER" id="PTHR46179">
    <property type="entry name" value="ZINC FINGER PROTEIN"/>
    <property type="match status" value="1"/>
</dbReference>
<evidence type="ECO:0000256" key="2">
    <source>
        <dbReference type="SAM" id="MobiDB-lite"/>
    </source>
</evidence>
<protein>
    <recommendedName>
        <fullName evidence="3">C2H2-type domain-containing protein</fullName>
    </recommendedName>
</protein>
<evidence type="ECO:0000256" key="1">
    <source>
        <dbReference type="SAM" id="Coils"/>
    </source>
</evidence>
<dbReference type="InterPro" id="IPR013087">
    <property type="entry name" value="Znf_C2H2_type"/>
</dbReference>
<feature type="domain" description="C2H2-type" evidence="3">
    <location>
        <begin position="151"/>
        <end position="180"/>
    </location>
</feature>
<dbReference type="Gene3D" id="3.30.160.60">
    <property type="entry name" value="Classic Zinc Finger"/>
    <property type="match status" value="1"/>
</dbReference>
<feature type="compositionally biased region" description="Acidic residues" evidence="2">
    <location>
        <begin position="201"/>
        <end position="215"/>
    </location>
</feature>
<feature type="compositionally biased region" description="Polar residues" evidence="2">
    <location>
        <begin position="23"/>
        <end position="38"/>
    </location>
</feature>
<accession>A0A177ETN1</accession>
<feature type="region of interest" description="Disordered" evidence="2">
    <location>
        <begin position="284"/>
        <end position="317"/>
    </location>
</feature>
<dbReference type="EMBL" id="LVKK01000147">
    <property type="protein sequence ID" value="OAG34660.1"/>
    <property type="molecule type" value="Genomic_DNA"/>
</dbReference>
<sequence>MPTVLQLRDLLAMSEDEIAHADGSSSSDVVPETPSSLSLVKGDEDSPPPAQPTERNRPVKRRRPRTPRHVQRTPPTPNSNGKLECTWDECDDEVKEFPRLGEWNKHMDKHERPYKCAAADCRNQKGFTYAGGLVRHEREVHGKDVRAEHQLWCPHRGCKRHFRKPFSRDQTLKEHLRRVHKTTYAEEPGTPLRPRKLDYRVDDDDDEVDGEEEEEQMAHTKRRKTAAAADGGEVERLRKQVKQLQGALAASEKNVVRLEAVEEEFKAFDAFKTLFLAMLNKPPAVEADGTGWEGERGAADKPALGPPLPDSSEISKE</sequence>
<organism evidence="4 5">
    <name type="scientific">Fonsecaea monophora</name>
    <dbReference type="NCBI Taxonomy" id="254056"/>
    <lineage>
        <taxon>Eukaryota</taxon>
        <taxon>Fungi</taxon>
        <taxon>Dikarya</taxon>
        <taxon>Ascomycota</taxon>
        <taxon>Pezizomycotina</taxon>
        <taxon>Eurotiomycetes</taxon>
        <taxon>Chaetothyriomycetidae</taxon>
        <taxon>Chaetothyriales</taxon>
        <taxon>Herpotrichiellaceae</taxon>
        <taxon>Fonsecaea</taxon>
    </lineage>
</organism>
<evidence type="ECO:0000259" key="3">
    <source>
        <dbReference type="SMART" id="SM00355"/>
    </source>
</evidence>
<dbReference type="PANTHER" id="PTHR46179:SF24">
    <property type="entry name" value="C2H2-TYPE DOMAIN-CONTAINING PROTEIN"/>
    <property type="match status" value="1"/>
</dbReference>
<dbReference type="GO" id="GO:0006357">
    <property type="term" value="P:regulation of transcription by RNA polymerase II"/>
    <property type="evidence" value="ECO:0007669"/>
    <property type="project" value="TreeGrafter"/>
</dbReference>
<dbReference type="InterPro" id="IPR051061">
    <property type="entry name" value="Zinc_finger_trans_reg"/>
</dbReference>
<keyword evidence="1" id="KW-0175">Coiled coil</keyword>
<dbReference type="OrthoDB" id="654211at2759"/>
<gene>
    <name evidence="4" type="ORF">AYO21_11172</name>
</gene>
<feature type="compositionally biased region" description="Basic residues" evidence="2">
    <location>
        <begin position="58"/>
        <end position="71"/>
    </location>
</feature>
<evidence type="ECO:0000313" key="5">
    <source>
        <dbReference type="Proteomes" id="UP000077002"/>
    </source>
</evidence>
<keyword evidence="5" id="KW-1185">Reference proteome</keyword>
<evidence type="ECO:0000313" key="4">
    <source>
        <dbReference type="EMBL" id="OAG34660.1"/>
    </source>
</evidence>
<feature type="coiled-coil region" evidence="1">
    <location>
        <begin position="234"/>
        <end position="261"/>
    </location>
</feature>
<dbReference type="GeneID" id="34606271"/>
<feature type="region of interest" description="Disordered" evidence="2">
    <location>
        <begin position="18"/>
        <end position="84"/>
    </location>
</feature>
<name>A0A177ETN1_9EURO</name>
<dbReference type="AlphaFoldDB" id="A0A177ETN1"/>
<dbReference type="RefSeq" id="XP_022506612.1">
    <property type="nucleotide sequence ID" value="XM_022661069.1"/>
</dbReference>
<dbReference type="SMART" id="SM00355">
    <property type="entry name" value="ZnF_C2H2"/>
    <property type="match status" value="3"/>
</dbReference>
<feature type="domain" description="C2H2-type" evidence="3">
    <location>
        <begin position="83"/>
        <end position="110"/>
    </location>
</feature>
<dbReference type="Pfam" id="PF26177">
    <property type="entry name" value="zf_C2H2_17_1st"/>
    <property type="match status" value="1"/>
</dbReference>
<feature type="region of interest" description="Disordered" evidence="2">
    <location>
        <begin position="200"/>
        <end position="234"/>
    </location>
</feature>
<dbReference type="InterPro" id="IPR059009">
    <property type="entry name" value="Znf_C2H2_17_1st"/>
</dbReference>
<reference evidence="4 5" key="1">
    <citation type="submission" date="2016-03" db="EMBL/GenBank/DDBJ databases">
        <title>Draft genome sequence of the Fonsecaea monophora CBS 269.37.</title>
        <authorList>
            <person name="Bombassaro A."/>
            <person name="Vinicius W.A."/>
            <person name="De Hoog S."/>
            <person name="Sun J."/>
            <person name="Souza E.M."/>
            <person name="Raittz R.T."/>
            <person name="Costa F."/>
            <person name="Leao A.C."/>
            <person name="Tadra-Sfeir M.Z."/>
            <person name="Baura V."/>
            <person name="Balsanelli E."/>
            <person name="Pedrosa F.O."/>
            <person name="Moreno L.F."/>
            <person name="Steffens M.B."/>
            <person name="Xi L."/>
            <person name="Bocca A.L."/>
            <person name="Felipe M.S."/>
            <person name="Teixeira M."/>
            <person name="Telles Filho F.Q."/>
            <person name="Azevedo C.M."/>
            <person name="Gomes R."/>
            <person name="Vicente V.A."/>
        </authorList>
    </citation>
    <scope>NUCLEOTIDE SEQUENCE [LARGE SCALE GENOMIC DNA]</scope>
    <source>
        <strain evidence="4 5">CBS 269.37</strain>
    </source>
</reference>
<dbReference type="GO" id="GO:0005634">
    <property type="term" value="C:nucleus"/>
    <property type="evidence" value="ECO:0007669"/>
    <property type="project" value="TreeGrafter"/>
</dbReference>
<dbReference type="Proteomes" id="UP000077002">
    <property type="component" value="Unassembled WGS sequence"/>
</dbReference>
<comment type="caution">
    <text evidence="4">The sequence shown here is derived from an EMBL/GenBank/DDBJ whole genome shotgun (WGS) entry which is preliminary data.</text>
</comment>